<dbReference type="AlphaFoldDB" id="A0A4Y7PU00"/>
<sequence>MDSVIATKGKSESSIASGPSQDDNFFFKDGNVVFLARGEDIFPGSSLFPGQRLAGLEGYAITPVPVDTHAKGSSVSKPIVLEQIRVVDFKSLLWFFYNSHYEKQPSWATEWETWTSILRLAKMWAFDRLLIISAQKLQGIKDSDPLAKIEIALQYGFEPTWALTEYHALCRRDAPLNLAEMRRLPLEILMKVAAMREQRLRLTTTDVERTLKQSAPGPSNERDELEQIIQRKRRRQRRRHQTLMIYPQSCHSCFGDMTYLQQEKDHC</sequence>
<proteinExistence type="predicted"/>
<organism evidence="1 2">
    <name type="scientific">Rickenella mellea</name>
    <dbReference type="NCBI Taxonomy" id="50990"/>
    <lineage>
        <taxon>Eukaryota</taxon>
        <taxon>Fungi</taxon>
        <taxon>Dikarya</taxon>
        <taxon>Basidiomycota</taxon>
        <taxon>Agaricomycotina</taxon>
        <taxon>Agaricomycetes</taxon>
        <taxon>Hymenochaetales</taxon>
        <taxon>Rickenellaceae</taxon>
        <taxon>Rickenella</taxon>
    </lineage>
</organism>
<evidence type="ECO:0000313" key="2">
    <source>
        <dbReference type="Proteomes" id="UP000294933"/>
    </source>
</evidence>
<reference evidence="1 2" key="1">
    <citation type="submission" date="2018-06" db="EMBL/GenBank/DDBJ databases">
        <title>A transcriptomic atlas of mushroom development highlights an independent origin of complex multicellularity.</title>
        <authorList>
            <consortium name="DOE Joint Genome Institute"/>
            <person name="Krizsan K."/>
            <person name="Almasi E."/>
            <person name="Merenyi Z."/>
            <person name="Sahu N."/>
            <person name="Viragh M."/>
            <person name="Koszo T."/>
            <person name="Mondo S."/>
            <person name="Kiss B."/>
            <person name="Balint B."/>
            <person name="Kues U."/>
            <person name="Barry K."/>
            <person name="Hegedus J.C."/>
            <person name="Henrissat B."/>
            <person name="Johnson J."/>
            <person name="Lipzen A."/>
            <person name="Ohm R."/>
            <person name="Nagy I."/>
            <person name="Pangilinan J."/>
            <person name="Yan J."/>
            <person name="Xiong Y."/>
            <person name="Grigoriev I.V."/>
            <person name="Hibbett D.S."/>
            <person name="Nagy L.G."/>
        </authorList>
    </citation>
    <scope>NUCLEOTIDE SEQUENCE [LARGE SCALE GENOMIC DNA]</scope>
    <source>
        <strain evidence="1 2">SZMC22713</strain>
    </source>
</reference>
<evidence type="ECO:0008006" key="3">
    <source>
        <dbReference type="Google" id="ProtNLM"/>
    </source>
</evidence>
<dbReference type="STRING" id="50990.A0A4Y7PU00"/>
<accession>A0A4Y7PU00</accession>
<protein>
    <recommendedName>
        <fullName evidence="3">BTB domain-containing protein</fullName>
    </recommendedName>
</protein>
<evidence type="ECO:0000313" key="1">
    <source>
        <dbReference type="EMBL" id="TDL18039.1"/>
    </source>
</evidence>
<dbReference type="OrthoDB" id="2367075at2759"/>
<keyword evidence="2" id="KW-1185">Reference proteome</keyword>
<name>A0A4Y7PU00_9AGAM</name>
<dbReference type="VEuPathDB" id="FungiDB:BD410DRAFT_831151"/>
<dbReference type="EMBL" id="ML170213">
    <property type="protein sequence ID" value="TDL18039.1"/>
    <property type="molecule type" value="Genomic_DNA"/>
</dbReference>
<gene>
    <name evidence="1" type="ORF">BD410DRAFT_831151</name>
</gene>
<dbReference type="Proteomes" id="UP000294933">
    <property type="component" value="Unassembled WGS sequence"/>
</dbReference>